<keyword evidence="4" id="KW-0067">ATP-binding</keyword>
<sequence length="149" mass="16052">MCEERMTGTDTAPPGARRADTRRPYRPRPAEARQAVWQAVCERCRATHTPCDTEALADALLVTSELTTNAILHGGGITDFRVDVTGPGVRVSVSDRSAELPVARPTTDRQGRFTPGGRGWPIVCRLCRDVRVADLPSGGKCITAVVPLS</sequence>
<dbReference type="Pfam" id="PF13581">
    <property type="entry name" value="HATPase_c_2"/>
    <property type="match status" value="1"/>
</dbReference>
<dbReference type="Gene3D" id="3.30.565.10">
    <property type="entry name" value="Histidine kinase-like ATPase, C-terminal domain"/>
    <property type="match status" value="1"/>
</dbReference>
<dbReference type="SUPFAM" id="SSF55874">
    <property type="entry name" value="ATPase domain of HSP90 chaperone/DNA topoisomerase II/histidine kinase"/>
    <property type="match status" value="1"/>
</dbReference>
<organism evidence="4 5">
    <name type="scientific">Streptomyces cathayae</name>
    <dbReference type="NCBI Taxonomy" id="3031124"/>
    <lineage>
        <taxon>Bacteria</taxon>
        <taxon>Bacillati</taxon>
        <taxon>Actinomycetota</taxon>
        <taxon>Actinomycetes</taxon>
        <taxon>Kitasatosporales</taxon>
        <taxon>Streptomycetaceae</taxon>
        <taxon>Streptomyces</taxon>
    </lineage>
</organism>
<accession>A0ABY8KCK9</accession>
<dbReference type="CDD" id="cd16936">
    <property type="entry name" value="HATPase_RsbW-like"/>
    <property type="match status" value="1"/>
</dbReference>
<keyword evidence="1" id="KW-0723">Serine/threonine-protein kinase</keyword>
<dbReference type="PANTHER" id="PTHR35526">
    <property type="entry name" value="ANTI-SIGMA-F FACTOR RSBW-RELATED"/>
    <property type="match status" value="1"/>
</dbReference>
<evidence type="ECO:0000256" key="2">
    <source>
        <dbReference type="SAM" id="MobiDB-lite"/>
    </source>
</evidence>
<dbReference type="InterPro" id="IPR003594">
    <property type="entry name" value="HATPase_dom"/>
</dbReference>
<dbReference type="RefSeq" id="WP_279337618.1">
    <property type="nucleotide sequence ID" value="NZ_CP121682.1"/>
</dbReference>
<feature type="domain" description="Histidine kinase/HSP90-like ATPase" evidence="3">
    <location>
        <begin position="35"/>
        <end position="144"/>
    </location>
</feature>
<proteinExistence type="predicted"/>
<dbReference type="GO" id="GO:0005524">
    <property type="term" value="F:ATP binding"/>
    <property type="evidence" value="ECO:0007669"/>
    <property type="project" value="UniProtKB-KW"/>
</dbReference>
<dbReference type="EMBL" id="CP121682">
    <property type="protein sequence ID" value="WGD44556.1"/>
    <property type="molecule type" value="Genomic_DNA"/>
</dbReference>
<keyword evidence="4" id="KW-0547">Nucleotide-binding</keyword>
<keyword evidence="1" id="KW-0418">Kinase</keyword>
<name>A0ABY8KCK9_9ACTN</name>
<dbReference type="PANTHER" id="PTHR35526:SF3">
    <property type="entry name" value="ANTI-SIGMA-F FACTOR RSBW"/>
    <property type="match status" value="1"/>
</dbReference>
<feature type="compositionally biased region" description="Basic and acidic residues" evidence="2">
    <location>
        <begin position="17"/>
        <end position="29"/>
    </location>
</feature>
<protein>
    <submittedName>
        <fullName evidence="4">ATP-binding protein</fullName>
    </submittedName>
</protein>
<keyword evidence="5" id="KW-1185">Reference proteome</keyword>
<reference evidence="4 5" key="1">
    <citation type="submission" date="2023-03" db="EMBL/GenBank/DDBJ databases">
        <authorList>
            <person name="Mo P."/>
        </authorList>
    </citation>
    <scope>NUCLEOTIDE SEQUENCE [LARGE SCALE GENOMIC DNA]</scope>
    <source>
        <strain evidence="4 5">HUAS 5</strain>
    </source>
</reference>
<dbReference type="Proteomes" id="UP001216440">
    <property type="component" value="Chromosome"/>
</dbReference>
<evidence type="ECO:0000259" key="3">
    <source>
        <dbReference type="Pfam" id="PF13581"/>
    </source>
</evidence>
<gene>
    <name evidence="4" type="ORF">PYS65_32940</name>
</gene>
<keyword evidence="1" id="KW-0808">Transferase</keyword>
<evidence type="ECO:0000256" key="1">
    <source>
        <dbReference type="ARBA" id="ARBA00022527"/>
    </source>
</evidence>
<evidence type="ECO:0000313" key="5">
    <source>
        <dbReference type="Proteomes" id="UP001216440"/>
    </source>
</evidence>
<dbReference type="InterPro" id="IPR050267">
    <property type="entry name" value="Anti-sigma-factor_SerPK"/>
</dbReference>
<feature type="region of interest" description="Disordered" evidence="2">
    <location>
        <begin position="1"/>
        <end position="29"/>
    </location>
</feature>
<evidence type="ECO:0000313" key="4">
    <source>
        <dbReference type="EMBL" id="WGD44556.1"/>
    </source>
</evidence>
<dbReference type="InterPro" id="IPR036890">
    <property type="entry name" value="HATPase_C_sf"/>
</dbReference>